<name>A0A1E8FIG8_9ALTE</name>
<comment type="caution">
    <text evidence="2">The sequence shown here is derived from an EMBL/GenBank/DDBJ whole genome shotgun (WGS) entry which is preliminary data.</text>
</comment>
<keyword evidence="1" id="KW-0812">Transmembrane</keyword>
<evidence type="ECO:0000313" key="2">
    <source>
        <dbReference type="EMBL" id="OFI35732.1"/>
    </source>
</evidence>
<dbReference type="Proteomes" id="UP000176037">
    <property type="component" value="Unassembled WGS sequence"/>
</dbReference>
<keyword evidence="1" id="KW-0472">Membrane</keyword>
<dbReference type="EMBL" id="MJIC01000006">
    <property type="protein sequence ID" value="OFI35732.1"/>
    <property type="molecule type" value="Genomic_DNA"/>
</dbReference>
<evidence type="ECO:0000256" key="1">
    <source>
        <dbReference type="SAM" id="Phobius"/>
    </source>
</evidence>
<organism evidence="2 3">
    <name type="scientific">Alteromonas lipolytica</name>
    <dbReference type="NCBI Taxonomy" id="1856405"/>
    <lineage>
        <taxon>Bacteria</taxon>
        <taxon>Pseudomonadati</taxon>
        <taxon>Pseudomonadota</taxon>
        <taxon>Gammaproteobacteria</taxon>
        <taxon>Alteromonadales</taxon>
        <taxon>Alteromonadaceae</taxon>
        <taxon>Alteromonas/Salinimonas group</taxon>
        <taxon>Alteromonas</taxon>
    </lineage>
</organism>
<dbReference type="STRING" id="1856405.BFC17_10620"/>
<evidence type="ECO:0000313" key="3">
    <source>
        <dbReference type="Proteomes" id="UP000176037"/>
    </source>
</evidence>
<sequence length="94" mass="10188">MKKLAAKVILLMLVLALVVATITTFTLCGGTLLQNWNGSGGCTNHQLQFNGFATFSMVSQDGAGVALLVIVLVGLLMHVYLQRVRAKKRLNRET</sequence>
<feature type="transmembrane region" description="Helical" evidence="1">
    <location>
        <begin position="62"/>
        <end position="81"/>
    </location>
</feature>
<gene>
    <name evidence="2" type="ORF">BFC17_10620</name>
</gene>
<reference evidence="2 3" key="1">
    <citation type="submission" date="2016-09" db="EMBL/GenBank/DDBJ databases">
        <title>Alteromonas lipolytica, a new species isolated from sea water.</title>
        <authorList>
            <person name="Wu Y.-H."/>
            <person name="Cheng H."/>
            <person name="Xu X.-W."/>
        </authorList>
    </citation>
    <scope>NUCLEOTIDE SEQUENCE [LARGE SCALE GENOMIC DNA]</scope>
    <source>
        <strain evidence="2 3">JW12</strain>
    </source>
</reference>
<dbReference type="AlphaFoldDB" id="A0A1E8FIG8"/>
<keyword evidence="1" id="KW-1133">Transmembrane helix</keyword>
<proteinExistence type="predicted"/>
<accession>A0A1E8FIG8</accession>
<protein>
    <submittedName>
        <fullName evidence="2">Uncharacterized protein</fullName>
    </submittedName>
</protein>
<keyword evidence="3" id="KW-1185">Reference proteome</keyword>